<dbReference type="GO" id="GO:0006139">
    <property type="term" value="P:nucleobase-containing compound metabolic process"/>
    <property type="evidence" value="ECO:0007669"/>
    <property type="project" value="InterPro"/>
</dbReference>
<evidence type="ECO:0000313" key="2">
    <source>
        <dbReference type="EMBL" id="EAT14490.1"/>
    </source>
</evidence>
<dbReference type="Proteomes" id="UP000005695">
    <property type="component" value="Unassembled WGS sequence"/>
</dbReference>
<dbReference type="EMBL" id="AAEW02000024">
    <property type="protein sequence ID" value="EAT14490.1"/>
    <property type="molecule type" value="Genomic_DNA"/>
</dbReference>
<dbReference type="AlphaFoldDB" id="Q1JW78"/>
<dbReference type="InterPro" id="IPR010994">
    <property type="entry name" value="RuvA_2-like"/>
</dbReference>
<accession>Q1JW78</accession>
<dbReference type="InterPro" id="IPR023319">
    <property type="entry name" value="Tex-like_HTH_dom_sf"/>
</dbReference>
<protein>
    <submittedName>
        <fullName evidence="2">RNA binding S1</fullName>
    </submittedName>
</protein>
<dbReference type="FunFam" id="1.10.10.650:FF:000001">
    <property type="entry name" value="S1 RNA-binding domain 1"/>
    <property type="match status" value="1"/>
</dbReference>
<dbReference type="InterPro" id="IPR032639">
    <property type="entry name" value="Tex_YqgF"/>
</dbReference>
<feature type="domain" description="S1 motif" evidence="1">
    <location>
        <begin position="672"/>
        <end position="741"/>
    </location>
</feature>
<dbReference type="SUPFAM" id="SSF158832">
    <property type="entry name" value="Tex N-terminal region-like"/>
    <property type="match status" value="1"/>
</dbReference>
<dbReference type="GO" id="GO:0003735">
    <property type="term" value="F:structural constituent of ribosome"/>
    <property type="evidence" value="ECO:0007669"/>
    <property type="project" value="TreeGrafter"/>
</dbReference>
<keyword evidence="3" id="KW-1185">Reference proteome</keyword>
<dbReference type="InterPro" id="IPR050437">
    <property type="entry name" value="Ribos_protein_bS1-like"/>
</dbReference>
<dbReference type="SMART" id="SM00316">
    <property type="entry name" value="S1"/>
    <property type="match status" value="1"/>
</dbReference>
<comment type="caution">
    <text evidence="2">The sequence shown here is derived from an EMBL/GenBank/DDBJ whole genome shotgun (WGS) entry which is preliminary data.</text>
</comment>
<dbReference type="Pfam" id="PF00575">
    <property type="entry name" value="S1"/>
    <property type="match status" value="1"/>
</dbReference>
<dbReference type="InterPro" id="IPR044146">
    <property type="entry name" value="S1_Tex"/>
</dbReference>
<dbReference type="Gene3D" id="1.10.150.310">
    <property type="entry name" value="Tex RuvX-like domain-like"/>
    <property type="match status" value="1"/>
</dbReference>
<dbReference type="Pfam" id="PF12836">
    <property type="entry name" value="HHH_3"/>
    <property type="match status" value="1"/>
</dbReference>
<dbReference type="InterPro" id="IPR023323">
    <property type="entry name" value="Tex-like_dom_sf"/>
</dbReference>
<dbReference type="FunFam" id="3.30.420.140:FF:000001">
    <property type="entry name" value="RNA-binding transcriptional accessory protein"/>
    <property type="match status" value="1"/>
</dbReference>
<dbReference type="InterPro" id="IPR006641">
    <property type="entry name" value="YqgF/RNaseH-like_dom"/>
</dbReference>
<dbReference type="FunFam" id="2.40.50.140:FF:000051">
    <property type="entry name" value="RNA-binding transcriptional accessory protein"/>
    <property type="match status" value="1"/>
</dbReference>
<dbReference type="SUPFAM" id="SSF47781">
    <property type="entry name" value="RuvA domain 2-like"/>
    <property type="match status" value="2"/>
</dbReference>
<dbReference type="Gene3D" id="1.10.10.650">
    <property type="entry name" value="RuvA domain 2-like"/>
    <property type="match status" value="1"/>
</dbReference>
<gene>
    <name evidence="2" type="ORF">Dace_0280</name>
</gene>
<proteinExistence type="predicted"/>
<dbReference type="InterPro" id="IPR003029">
    <property type="entry name" value="S1_domain"/>
</dbReference>
<dbReference type="CDD" id="cd05685">
    <property type="entry name" value="S1_Tex"/>
    <property type="match status" value="1"/>
</dbReference>
<dbReference type="PROSITE" id="PS50126">
    <property type="entry name" value="S1"/>
    <property type="match status" value="1"/>
</dbReference>
<evidence type="ECO:0000259" key="1">
    <source>
        <dbReference type="PROSITE" id="PS50126"/>
    </source>
</evidence>
<dbReference type="PANTHER" id="PTHR10724:SF10">
    <property type="entry name" value="S1 RNA-BINDING DOMAIN-CONTAINING PROTEIN 1"/>
    <property type="match status" value="1"/>
</dbReference>
<dbReference type="SUPFAM" id="SSF50249">
    <property type="entry name" value="Nucleic acid-binding proteins"/>
    <property type="match status" value="1"/>
</dbReference>
<dbReference type="InterPro" id="IPR041692">
    <property type="entry name" value="HHH_9"/>
</dbReference>
<organism evidence="2 3">
    <name type="scientific">Desulfuromonas acetoxidans (strain DSM 684 / 11070)</name>
    <dbReference type="NCBI Taxonomy" id="281689"/>
    <lineage>
        <taxon>Bacteria</taxon>
        <taxon>Pseudomonadati</taxon>
        <taxon>Thermodesulfobacteriota</taxon>
        <taxon>Desulfuromonadia</taxon>
        <taxon>Desulfuromonadales</taxon>
        <taxon>Desulfuromonadaceae</taxon>
        <taxon>Desulfuromonas</taxon>
    </lineage>
</organism>
<dbReference type="GO" id="GO:0003729">
    <property type="term" value="F:mRNA binding"/>
    <property type="evidence" value="ECO:0007669"/>
    <property type="project" value="TreeGrafter"/>
</dbReference>
<evidence type="ECO:0000313" key="3">
    <source>
        <dbReference type="Proteomes" id="UP000005695"/>
    </source>
</evidence>
<dbReference type="Gene3D" id="3.30.420.140">
    <property type="entry name" value="YqgF/RNase H-like domain"/>
    <property type="match status" value="1"/>
</dbReference>
<dbReference type="Gene3D" id="1.10.3500.10">
    <property type="entry name" value="Tex N-terminal region-like"/>
    <property type="match status" value="1"/>
</dbReference>
<dbReference type="InterPro" id="IPR037027">
    <property type="entry name" value="YqgF/RNaseH-like_dom_sf"/>
</dbReference>
<dbReference type="Pfam" id="PF09371">
    <property type="entry name" value="Tex_N"/>
    <property type="match status" value="1"/>
</dbReference>
<reference evidence="2" key="2">
    <citation type="submission" date="2006-05" db="EMBL/GenBank/DDBJ databases">
        <title>Sequencing of the draft genome and assembly of Desulfuromonas acetoxidans DSM 684.</title>
        <authorList>
            <consortium name="US DOE Joint Genome Institute (JGI-PGF)"/>
            <person name="Copeland A."/>
            <person name="Lucas S."/>
            <person name="Lapidus A."/>
            <person name="Barry K."/>
            <person name="Detter J.C."/>
            <person name="Glavina del Rio T."/>
            <person name="Hammon N."/>
            <person name="Israni S."/>
            <person name="Dalin E."/>
            <person name="Tice H."/>
            <person name="Bruce D."/>
            <person name="Pitluck S."/>
            <person name="Richardson P."/>
        </authorList>
    </citation>
    <scope>NUCLEOTIDE SEQUENCE [LARGE SCALE GENOMIC DNA]</scope>
    <source>
        <strain evidence="2">DSM 684</strain>
    </source>
</reference>
<dbReference type="InterPro" id="IPR012340">
    <property type="entry name" value="NA-bd_OB-fold"/>
</dbReference>
<dbReference type="InterPro" id="IPR012337">
    <property type="entry name" value="RNaseH-like_sf"/>
</dbReference>
<dbReference type="Pfam" id="PF22706">
    <property type="entry name" value="Tex_central_region"/>
    <property type="match status" value="1"/>
</dbReference>
<dbReference type="Pfam" id="PF16921">
    <property type="entry name" value="Tex_YqgF"/>
    <property type="match status" value="1"/>
</dbReference>
<dbReference type="GO" id="GO:0006412">
    <property type="term" value="P:translation"/>
    <property type="evidence" value="ECO:0007669"/>
    <property type="project" value="TreeGrafter"/>
</dbReference>
<dbReference type="SUPFAM" id="SSF53098">
    <property type="entry name" value="Ribonuclease H-like"/>
    <property type="match status" value="1"/>
</dbReference>
<sequence>MNMLDSGPFYICQLFLQRSGRHLMAREKTTDEFPLEWLCEESGLASWQVQNCTTLLTGGATVPFIARYRKEQTGELDEVKIRQLQERLQYYHELAQRKQTILNTIEESGKLSDELRGRIAQVRDKAVLEDLYLPYKPRRRTRATMARERGLEPLALSLVRGEMAWSAIEQLADQLADQHDELADGAAALKGAGDILAEQINEQAVIRARVRHLTWQHGVLVSRVAANYANKPSKYESYYEASEPLKQIPSHRMLALRRGEGEEVLRLTLETPRDEILKEIARLFAAPRRSPWQEFFTSVVADAYDRLLAPSIEVELRLEAKKIAEEAAIAVFADNLRHVLLAPAAGEVVVLGIDPGLRTGSKLAVVSATGAFLDHVTIYPHTQKAQQPQFSRQISALIEKYAVEMVAVGNGTGGREMEQFVRQSLRDYDHSCPVVMVNEAGASVYSASEIAREEFPDLDITVRGAISIARRLQDPLAELVKIDPKSIGVGQYQHDVNQRALKQALDAVVESCVNYVGGDLNTASAALLGYVSGIGPTLAKAIARERDQRGGFVRRCDLLDVPRLGAKAYEQAAGFLRVKGAHPLDNSAVHPENYALVEQMAADLAMDVASLIGAADKIKRLDLQRYVCDEVGLPTLRDIRDELLKPGRDPRRQFETASFRDDVQEMSDLQPGMVLQGSVTNVAAFGAFVDIGVHQDGLVHISELADRFVKNPAEIVKVGQVVHVKVLSVDTTRKRISLSIKQAGASA</sequence>
<reference evidence="2" key="1">
    <citation type="submission" date="2006-05" db="EMBL/GenBank/DDBJ databases">
        <title>Annotation of the draft genome assembly of Desulfuromonas acetoxidans DSM 684.</title>
        <authorList>
            <consortium name="US DOE Joint Genome Institute (JGI-ORNL)"/>
            <person name="Larimer F."/>
            <person name="Land M."/>
            <person name="Hauser L."/>
        </authorList>
    </citation>
    <scope>NUCLEOTIDE SEQUENCE [LARGE SCALE GENOMIC DNA]</scope>
    <source>
        <strain evidence="2">DSM 684</strain>
    </source>
</reference>
<dbReference type="Pfam" id="PF17674">
    <property type="entry name" value="HHH_9"/>
    <property type="match status" value="1"/>
</dbReference>
<name>Q1JW78_DESA6</name>
<dbReference type="SMART" id="SM00732">
    <property type="entry name" value="YqgFc"/>
    <property type="match status" value="1"/>
</dbReference>
<dbReference type="GO" id="GO:0005829">
    <property type="term" value="C:cytosol"/>
    <property type="evidence" value="ECO:0007669"/>
    <property type="project" value="TreeGrafter"/>
</dbReference>
<dbReference type="InterPro" id="IPR055179">
    <property type="entry name" value="Tex-like_central_region"/>
</dbReference>
<dbReference type="InterPro" id="IPR018974">
    <property type="entry name" value="Tex-like_N"/>
</dbReference>
<dbReference type="Gene3D" id="2.40.50.140">
    <property type="entry name" value="Nucleic acid-binding proteins"/>
    <property type="match status" value="1"/>
</dbReference>
<dbReference type="PANTHER" id="PTHR10724">
    <property type="entry name" value="30S RIBOSOMAL PROTEIN S1"/>
    <property type="match status" value="1"/>
</dbReference>